<evidence type="ECO:0000313" key="3">
    <source>
        <dbReference type="EMBL" id="KAK9151291.1"/>
    </source>
</evidence>
<evidence type="ECO:0000313" key="4">
    <source>
        <dbReference type="Proteomes" id="UP001420932"/>
    </source>
</evidence>
<dbReference type="InterPro" id="IPR012337">
    <property type="entry name" value="RNaseH-like_sf"/>
</dbReference>
<dbReference type="InterPro" id="IPR001584">
    <property type="entry name" value="Integrase_cat-core"/>
</dbReference>
<dbReference type="GO" id="GO:0015074">
    <property type="term" value="P:DNA integration"/>
    <property type="evidence" value="ECO:0007669"/>
    <property type="project" value="InterPro"/>
</dbReference>
<dbReference type="InterPro" id="IPR056924">
    <property type="entry name" value="SH3_Tf2-1"/>
</dbReference>
<evidence type="ECO:0000256" key="1">
    <source>
        <dbReference type="SAM" id="Coils"/>
    </source>
</evidence>
<dbReference type="SUPFAM" id="SSF54160">
    <property type="entry name" value="Chromo domain-like"/>
    <property type="match status" value="1"/>
</dbReference>
<dbReference type="Proteomes" id="UP001420932">
    <property type="component" value="Unassembled WGS sequence"/>
</dbReference>
<keyword evidence="4" id="KW-1185">Reference proteome</keyword>
<dbReference type="SUPFAM" id="SSF53098">
    <property type="entry name" value="Ribonuclease H-like"/>
    <property type="match status" value="1"/>
</dbReference>
<dbReference type="EMBL" id="JBBNAF010000004">
    <property type="protein sequence ID" value="KAK9151291.1"/>
    <property type="molecule type" value="Genomic_DNA"/>
</dbReference>
<dbReference type="Gene3D" id="3.30.420.10">
    <property type="entry name" value="Ribonuclease H-like superfamily/Ribonuclease H"/>
    <property type="match status" value="1"/>
</dbReference>
<dbReference type="GO" id="GO:0003676">
    <property type="term" value="F:nucleic acid binding"/>
    <property type="evidence" value="ECO:0007669"/>
    <property type="project" value="InterPro"/>
</dbReference>
<dbReference type="PROSITE" id="PS50994">
    <property type="entry name" value="INTEGRASE"/>
    <property type="match status" value="1"/>
</dbReference>
<protein>
    <recommendedName>
        <fullName evidence="2">Integrase catalytic domain-containing protein</fullName>
    </recommendedName>
</protein>
<organism evidence="3 4">
    <name type="scientific">Stephania yunnanensis</name>
    <dbReference type="NCBI Taxonomy" id="152371"/>
    <lineage>
        <taxon>Eukaryota</taxon>
        <taxon>Viridiplantae</taxon>
        <taxon>Streptophyta</taxon>
        <taxon>Embryophyta</taxon>
        <taxon>Tracheophyta</taxon>
        <taxon>Spermatophyta</taxon>
        <taxon>Magnoliopsida</taxon>
        <taxon>Ranunculales</taxon>
        <taxon>Menispermaceae</taxon>
        <taxon>Menispermoideae</taxon>
        <taxon>Cissampelideae</taxon>
        <taxon>Stephania</taxon>
    </lineage>
</organism>
<dbReference type="InterPro" id="IPR036397">
    <property type="entry name" value="RNaseH_sf"/>
</dbReference>
<dbReference type="PANTHER" id="PTHR46148">
    <property type="entry name" value="CHROMO DOMAIN-CONTAINING PROTEIN"/>
    <property type="match status" value="1"/>
</dbReference>
<proteinExistence type="predicted"/>
<dbReference type="InterPro" id="IPR016197">
    <property type="entry name" value="Chromo-like_dom_sf"/>
</dbReference>
<accession>A0AAP0KET4</accession>
<gene>
    <name evidence="3" type="ORF">Syun_009600</name>
</gene>
<keyword evidence="1" id="KW-0175">Coiled coil</keyword>
<dbReference type="Pfam" id="PF24626">
    <property type="entry name" value="SH3_Tf2-1"/>
    <property type="match status" value="1"/>
</dbReference>
<dbReference type="PANTHER" id="PTHR46148:SF57">
    <property type="entry name" value="OS12G0499874 PROTEIN"/>
    <property type="match status" value="1"/>
</dbReference>
<feature type="domain" description="Integrase catalytic" evidence="2">
    <location>
        <begin position="1"/>
        <end position="76"/>
    </location>
</feature>
<reference evidence="3 4" key="1">
    <citation type="submission" date="2024-01" db="EMBL/GenBank/DDBJ databases">
        <title>Genome assemblies of Stephania.</title>
        <authorList>
            <person name="Yang L."/>
        </authorList>
    </citation>
    <scope>NUCLEOTIDE SEQUENCE [LARGE SCALE GENOMIC DNA]</scope>
    <source>
        <strain evidence="3">YNDBR</strain>
        <tissue evidence="3">Leaf</tissue>
    </source>
</reference>
<dbReference type="AlphaFoldDB" id="A0AAP0KET4"/>
<sequence>MQAQFGTRLELSTAFHPQTDGQSERLIQVLEDMLRMCVLEYGGSWEEYLHLCEFAYNNSYQASIGMAPFEALYGRPCRSPSCWAEPEDVVTVGPETVVDHTEKVRQIRQRLKSAQERQKKYYDQYHDELQYDVGDYVYLKVSPLKGHKRFGIKGKLAPRFIGPLKVVKRVGKVAYRLELPPALAGVHPVFHISMLRLDKSGGGRRPIVDLSQIELQDDATYEEQPIQIVDRKVKILRDKEIPSVLVKWQFHGDEELTWELESYMREHFPYLFDSGESKFRLLISKFRGRNSNKWGRL</sequence>
<feature type="coiled-coil region" evidence="1">
    <location>
        <begin position="97"/>
        <end position="124"/>
    </location>
</feature>
<comment type="caution">
    <text evidence="3">The sequence shown here is derived from an EMBL/GenBank/DDBJ whole genome shotgun (WGS) entry which is preliminary data.</text>
</comment>
<evidence type="ECO:0000259" key="2">
    <source>
        <dbReference type="PROSITE" id="PS50994"/>
    </source>
</evidence>
<name>A0AAP0KET4_9MAGN</name>